<feature type="compositionally biased region" description="Low complexity" evidence="4">
    <location>
        <begin position="162"/>
        <end position="175"/>
    </location>
</feature>
<organism evidence="6">
    <name type="scientific">Capitella teleta</name>
    <name type="common">Polychaete worm</name>
    <dbReference type="NCBI Taxonomy" id="283909"/>
    <lineage>
        <taxon>Eukaryota</taxon>
        <taxon>Metazoa</taxon>
        <taxon>Spiralia</taxon>
        <taxon>Lophotrochozoa</taxon>
        <taxon>Annelida</taxon>
        <taxon>Polychaeta</taxon>
        <taxon>Sedentaria</taxon>
        <taxon>Scolecida</taxon>
        <taxon>Capitellidae</taxon>
        <taxon>Capitella</taxon>
    </lineage>
</organism>
<evidence type="ECO:0000313" key="8">
    <source>
        <dbReference type="Proteomes" id="UP000014760"/>
    </source>
</evidence>
<dbReference type="SUPFAM" id="SSF57903">
    <property type="entry name" value="FYVE/PHD zinc finger"/>
    <property type="match status" value="1"/>
</dbReference>
<evidence type="ECO:0000256" key="1">
    <source>
        <dbReference type="ARBA" id="ARBA00022723"/>
    </source>
</evidence>
<dbReference type="InterPro" id="IPR011604">
    <property type="entry name" value="PDDEXK-like_dom_sf"/>
</dbReference>
<evidence type="ECO:0000256" key="3">
    <source>
        <dbReference type="ARBA" id="ARBA00022833"/>
    </source>
</evidence>
<keyword evidence="3" id="KW-0862">Zinc</keyword>
<keyword evidence="8" id="KW-1185">Reference proteome</keyword>
<dbReference type="STRING" id="283909.R7TS64"/>
<reference evidence="7" key="3">
    <citation type="submission" date="2015-06" db="UniProtKB">
        <authorList>
            <consortium name="EnsemblMetazoa"/>
        </authorList>
    </citation>
    <scope>IDENTIFICATION</scope>
</reference>
<dbReference type="PANTHER" id="PTHR33480">
    <property type="entry name" value="SET DOMAIN-CONTAINING PROTEIN-RELATED"/>
    <property type="match status" value="1"/>
</dbReference>
<dbReference type="HOGENOM" id="CLU_515119_0_0_1"/>
<keyword evidence="2" id="KW-0863">Zinc-finger</keyword>
<feature type="region of interest" description="Disordered" evidence="4">
    <location>
        <begin position="159"/>
        <end position="179"/>
    </location>
</feature>
<feature type="domain" description="Zinc finger PHD-type" evidence="5">
    <location>
        <begin position="453"/>
        <end position="516"/>
    </location>
</feature>
<sequence length="529" mass="59182">MADYIVRFHPKDIPGAVLPNSDVDSNTKSELVRWLKCRGIGGCSSEAKSELVDRTKQCIKWGLDKFVVDPQRFVVDPQRWHQPSGRAKTTKPEKAGLKTVRKHVFNQPLKRKLPLQDYDQYVPVKDIKLDKDRLKADLMDVAAKKHEVGFLQVLASEDESPVDSSSSDSENAPPATQENRVLSRLSLNGLEREALEKKTRGQATNIEWFRAKQGRITASNAKPCSSGGKPNALIKKILTSRDLTPMEAIQRNKKKKAFAFTLTDAGQPALKKDHNYHYQVQMQMACCEIEECHFVIFTNQSSPVIIIPVSFDAGWKHVAIVIQILNLKDNELDIIAKFLGHDICTNREYYRLPEDSLQMAKVSKLLFAAEREVAEDDEVSGDENDTCASSNEDEAPPNEMTLPPTKRAKAPTTQKSVGRPAGFGQTVIGTKRKRGKKGAPKSSKKAKADENVICAQCLAADPSKSISPGETEWVQCDKCELWYHMKCTSFPGGDDQFASNIVSFIIPSFLICLDYIGFFFKTFSFFETD</sequence>
<dbReference type="Proteomes" id="UP000014760">
    <property type="component" value="Unassembled WGS sequence"/>
</dbReference>
<dbReference type="AlphaFoldDB" id="R7TS64"/>
<name>R7TS64_CAPTE</name>
<dbReference type="InterPro" id="IPR013083">
    <property type="entry name" value="Znf_RING/FYVE/PHD"/>
</dbReference>
<dbReference type="PANTHER" id="PTHR33480:SF1">
    <property type="entry name" value="TYR RECOMBINASE DOMAIN-CONTAINING PROTEIN"/>
    <property type="match status" value="1"/>
</dbReference>
<dbReference type="InterPro" id="IPR011011">
    <property type="entry name" value="Znf_FYVE_PHD"/>
</dbReference>
<dbReference type="GO" id="GO:0008270">
    <property type="term" value="F:zinc ion binding"/>
    <property type="evidence" value="ECO:0007669"/>
    <property type="project" value="UniProtKB-KW"/>
</dbReference>
<accession>R7TS64</accession>
<keyword evidence="1" id="KW-0479">Metal-binding</keyword>
<evidence type="ECO:0000259" key="5">
    <source>
        <dbReference type="SMART" id="SM00249"/>
    </source>
</evidence>
<dbReference type="SMART" id="SM00249">
    <property type="entry name" value="PHD"/>
    <property type="match status" value="1"/>
</dbReference>
<evidence type="ECO:0000313" key="7">
    <source>
        <dbReference type="EnsemblMetazoa" id="CapteP192684"/>
    </source>
</evidence>
<evidence type="ECO:0000313" key="6">
    <source>
        <dbReference type="EMBL" id="ELT96442.1"/>
    </source>
</evidence>
<reference evidence="8" key="1">
    <citation type="submission" date="2012-12" db="EMBL/GenBank/DDBJ databases">
        <authorList>
            <person name="Hellsten U."/>
            <person name="Grimwood J."/>
            <person name="Chapman J.A."/>
            <person name="Shapiro H."/>
            <person name="Aerts A."/>
            <person name="Otillar R.P."/>
            <person name="Terry A.Y."/>
            <person name="Boore J.L."/>
            <person name="Simakov O."/>
            <person name="Marletaz F."/>
            <person name="Cho S.-J."/>
            <person name="Edsinger-Gonzales E."/>
            <person name="Havlak P."/>
            <person name="Kuo D.-H."/>
            <person name="Larsson T."/>
            <person name="Lv J."/>
            <person name="Arendt D."/>
            <person name="Savage R."/>
            <person name="Osoegawa K."/>
            <person name="de Jong P."/>
            <person name="Lindberg D.R."/>
            <person name="Seaver E.C."/>
            <person name="Weisblat D.A."/>
            <person name="Putnam N.H."/>
            <person name="Grigoriev I.V."/>
            <person name="Rokhsar D.S."/>
        </authorList>
    </citation>
    <scope>NUCLEOTIDE SEQUENCE</scope>
    <source>
        <strain evidence="8">I ESC-2004</strain>
    </source>
</reference>
<dbReference type="EnsemblMetazoa" id="CapteT192684">
    <property type="protein sequence ID" value="CapteP192684"/>
    <property type="gene ID" value="CapteG192684"/>
</dbReference>
<gene>
    <name evidence="6" type="ORF">CAPTEDRAFT_192684</name>
</gene>
<proteinExistence type="predicted"/>
<feature type="compositionally biased region" description="Acidic residues" evidence="4">
    <location>
        <begin position="373"/>
        <end position="396"/>
    </location>
</feature>
<dbReference type="EMBL" id="KB308820">
    <property type="protein sequence ID" value="ELT96442.1"/>
    <property type="molecule type" value="Genomic_DNA"/>
</dbReference>
<dbReference type="InterPro" id="IPR001965">
    <property type="entry name" value="Znf_PHD"/>
</dbReference>
<feature type="compositionally biased region" description="Basic residues" evidence="4">
    <location>
        <begin position="430"/>
        <end position="444"/>
    </location>
</feature>
<feature type="region of interest" description="Disordered" evidence="4">
    <location>
        <begin position="373"/>
        <end position="444"/>
    </location>
</feature>
<dbReference type="Gene3D" id="3.90.320.10">
    <property type="match status" value="1"/>
</dbReference>
<reference evidence="6 8" key="2">
    <citation type="journal article" date="2013" name="Nature">
        <title>Insights into bilaterian evolution from three spiralian genomes.</title>
        <authorList>
            <person name="Simakov O."/>
            <person name="Marletaz F."/>
            <person name="Cho S.J."/>
            <person name="Edsinger-Gonzales E."/>
            <person name="Havlak P."/>
            <person name="Hellsten U."/>
            <person name="Kuo D.H."/>
            <person name="Larsson T."/>
            <person name="Lv J."/>
            <person name="Arendt D."/>
            <person name="Savage R."/>
            <person name="Osoegawa K."/>
            <person name="de Jong P."/>
            <person name="Grimwood J."/>
            <person name="Chapman J.A."/>
            <person name="Shapiro H."/>
            <person name="Aerts A."/>
            <person name="Otillar R.P."/>
            <person name="Terry A.Y."/>
            <person name="Boore J.L."/>
            <person name="Grigoriev I.V."/>
            <person name="Lindberg D.R."/>
            <person name="Seaver E.C."/>
            <person name="Weisblat D.A."/>
            <person name="Putnam N.H."/>
            <person name="Rokhsar D.S."/>
        </authorList>
    </citation>
    <scope>NUCLEOTIDE SEQUENCE</scope>
    <source>
        <strain evidence="6 8">I ESC-2004</strain>
    </source>
</reference>
<dbReference type="Gene3D" id="3.30.40.10">
    <property type="entry name" value="Zinc/RING finger domain, C3HC4 (zinc finger)"/>
    <property type="match status" value="1"/>
</dbReference>
<protein>
    <recommendedName>
        <fullName evidence="5">Zinc finger PHD-type domain-containing protein</fullName>
    </recommendedName>
</protein>
<dbReference type="EMBL" id="AMQN01011306">
    <property type="status" value="NOT_ANNOTATED_CDS"/>
    <property type="molecule type" value="Genomic_DNA"/>
</dbReference>
<dbReference type="OrthoDB" id="5376140at2759"/>
<evidence type="ECO:0000256" key="4">
    <source>
        <dbReference type="SAM" id="MobiDB-lite"/>
    </source>
</evidence>
<evidence type="ECO:0000256" key="2">
    <source>
        <dbReference type="ARBA" id="ARBA00022771"/>
    </source>
</evidence>